<name>A0A6A6RJF7_9PLEO</name>
<dbReference type="Proteomes" id="UP000799753">
    <property type="component" value="Unassembled WGS sequence"/>
</dbReference>
<dbReference type="AlphaFoldDB" id="A0A6A6RJF7"/>
<keyword evidence="2" id="KW-1185">Reference proteome</keyword>
<protein>
    <submittedName>
        <fullName evidence="1">Uncharacterized protein</fullName>
    </submittedName>
</protein>
<evidence type="ECO:0000313" key="1">
    <source>
        <dbReference type="EMBL" id="KAF2635227.1"/>
    </source>
</evidence>
<sequence length="194" mass="22320">MNDRTDPRYLIAPIYHIYTKIFYDANNKYTELSNIHAEDAPTNPSPSQFHAGLQERWKAWWKAHETKDPHHPSMVYHNIFRTQPIYAPARESKKRNYVKSCVKTLQDDAKERGARVPSAKEAAAMVDLMEFVEYAARRAANKWTNAKEFYVLTSFDGTLYEAAMFVVGQDKPIAKAKGRNHRNAVGELGEMLQV</sequence>
<organism evidence="1 2">
    <name type="scientific">Massarina eburnea CBS 473.64</name>
    <dbReference type="NCBI Taxonomy" id="1395130"/>
    <lineage>
        <taxon>Eukaryota</taxon>
        <taxon>Fungi</taxon>
        <taxon>Dikarya</taxon>
        <taxon>Ascomycota</taxon>
        <taxon>Pezizomycotina</taxon>
        <taxon>Dothideomycetes</taxon>
        <taxon>Pleosporomycetidae</taxon>
        <taxon>Pleosporales</taxon>
        <taxon>Massarineae</taxon>
        <taxon>Massarinaceae</taxon>
        <taxon>Massarina</taxon>
    </lineage>
</organism>
<gene>
    <name evidence="1" type="ORF">P280DRAFT_536529</name>
</gene>
<reference evidence="1" key="1">
    <citation type="journal article" date="2020" name="Stud. Mycol.">
        <title>101 Dothideomycetes genomes: a test case for predicting lifestyles and emergence of pathogens.</title>
        <authorList>
            <person name="Haridas S."/>
            <person name="Albert R."/>
            <person name="Binder M."/>
            <person name="Bloem J."/>
            <person name="Labutti K."/>
            <person name="Salamov A."/>
            <person name="Andreopoulos B."/>
            <person name="Baker S."/>
            <person name="Barry K."/>
            <person name="Bills G."/>
            <person name="Bluhm B."/>
            <person name="Cannon C."/>
            <person name="Castanera R."/>
            <person name="Culley D."/>
            <person name="Daum C."/>
            <person name="Ezra D."/>
            <person name="Gonzalez J."/>
            <person name="Henrissat B."/>
            <person name="Kuo A."/>
            <person name="Liang C."/>
            <person name="Lipzen A."/>
            <person name="Lutzoni F."/>
            <person name="Magnuson J."/>
            <person name="Mondo S."/>
            <person name="Nolan M."/>
            <person name="Ohm R."/>
            <person name="Pangilinan J."/>
            <person name="Park H.-J."/>
            <person name="Ramirez L."/>
            <person name="Alfaro M."/>
            <person name="Sun H."/>
            <person name="Tritt A."/>
            <person name="Yoshinaga Y."/>
            <person name="Zwiers L.-H."/>
            <person name="Turgeon B."/>
            <person name="Goodwin S."/>
            <person name="Spatafora J."/>
            <person name="Crous P."/>
            <person name="Grigoriev I."/>
        </authorList>
    </citation>
    <scope>NUCLEOTIDE SEQUENCE</scope>
    <source>
        <strain evidence="1">CBS 473.64</strain>
    </source>
</reference>
<proteinExistence type="predicted"/>
<evidence type="ECO:0000313" key="2">
    <source>
        <dbReference type="Proteomes" id="UP000799753"/>
    </source>
</evidence>
<dbReference type="EMBL" id="MU006809">
    <property type="protein sequence ID" value="KAF2635227.1"/>
    <property type="molecule type" value="Genomic_DNA"/>
</dbReference>
<accession>A0A6A6RJF7</accession>